<feature type="domain" description="DUF8124" evidence="1">
    <location>
        <begin position="2"/>
        <end position="87"/>
    </location>
</feature>
<organism evidence="2 3">
    <name type="scientific">Salinirubrum litoreum</name>
    <dbReference type="NCBI Taxonomy" id="1126234"/>
    <lineage>
        <taxon>Archaea</taxon>
        <taxon>Methanobacteriati</taxon>
        <taxon>Methanobacteriota</taxon>
        <taxon>Stenosarchaea group</taxon>
        <taxon>Halobacteria</taxon>
        <taxon>Halobacteriales</taxon>
        <taxon>Haloferacaceae</taxon>
        <taxon>Salinirubrum</taxon>
    </lineage>
</organism>
<sequence>MADRFVVGIDVQAEELAFFVHVPRQIDSGWSDPEAFQRLVAEVTWERLDREAVLSEIAAHVGAGERVVLGSVTLEPDGEVVDTELAVPQFELDEE</sequence>
<dbReference type="InterPro" id="IPR058437">
    <property type="entry name" value="DUF8124"/>
</dbReference>
<name>A0ABD5RF30_9EURY</name>
<evidence type="ECO:0000313" key="2">
    <source>
        <dbReference type="EMBL" id="MFC5368448.1"/>
    </source>
</evidence>
<comment type="caution">
    <text evidence="2">The sequence shown here is derived from an EMBL/GenBank/DDBJ whole genome shotgun (WGS) entry which is preliminary data.</text>
</comment>
<accession>A0ABD5RF30</accession>
<protein>
    <recommendedName>
        <fullName evidence="1">DUF8124 domain-containing protein</fullName>
    </recommendedName>
</protein>
<dbReference type="EMBL" id="JBHSKX010000002">
    <property type="protein sequence ID" value="MFC5368448.1"/>
    <property type="molecule type" value="Genomic_DNA"/>
</dbReference>
<dbReference type="AlphaFoldDB" id="A0ABD5RF30"/>
<dbReference type="Pfam" id="PF26445">
    <property type="entry name" value="DUF8124"/>
    <property type="match status" value="1"/>
</dbReference>
<keyword evidence="3" id="KW-1185">Reference proteome</keyword>
<evidence type="ECO:0000259" key="1">
    <source>
        <dbReference type="Pfam" id="PF26445"/>
    </source>
</evidence>
<reference evidence="2 3" key="1">
    <citation type="journal article" date="2019" name="Int. J. Syst. Evol. Microbiol.">
        <title>The Global Catalogue of Microorganisms (GCM) 10K type strain sequencing project: providing services to taxonomists for standard genome sequencing and annotation.</title>
        <authorList>
            <consortium name="The Broad Institute Genomics Platform"/>
            <consortium name="The Broad Institute Genome Sequencing Center for Infectious Disease"/>
            <person name="Wu L."/>
            <person name="Ma J."/>
        </authorList>
    </citation>
    <scope>NUCLEOTIDE SEQUENCE [LARGE SCALE GENOMIC DNA]</scope>
    <source>
        <strain evidence="2 3">CGMCC 1.12237</strain>
    </source>
</reference>
<dbReference type="Proteomes" id="UP001596201">
    <property type="component" value="Unassembled WGS sequence"/>
</dbReference>
<evidence type="ECO:0000313" key="3">
    <source>
        <dbReference type="Proteomes" id="UP001596201"/>
    </source>
</evidence>
<proteinExistence type="predicted"/>
<dbReference type="RefSeq" id="WP_227230723.1">
    <property type="nucleotide sequence ID" value="NZ_JAJCVJ010000002.1"/>
</dbReference>
<gene>
    <name evidence="2" type="ORF">ACFPJ5_16080</name>
</gene>